<dbReference type="PANTHER" id="PTHR44809:SF1">
    <property type="entry name" value="PROTEIN O-MANNOSYL-TRANSFERASE TMTC1"/>
    <property type="match status" value="1"/>
</dbReference>
<accession>A0A2D2DJI9</accession>
<keyword evidence="4" id="KW-1185">Reference proteome</keyword>
<keyword evidence="1" id="KW-0802">TPR repeat</keyword>
<feature type="signal peptide" evidence="2">
    <location>
        <begin position="1"/>
        <end position="20"/>
    </location>
</feature>
<organism evidence="3 4">
    <name type="scientific">Massilia violaceinigra</name>
    <dbReference type="NCBI Taxonomy" id="2045208"/>
    <lineage>
        <taxon>Bacteria</taxon>
        <taxon>Pseudomonadati</taxon>
        <taxon>Pseudomonadota</taxon>
        <taxon>Betaproteobacteria</taxon>
        <taxon>Burkholderiales</taxon>
        <taxon>Oxalobacteraceae</taxon>
        <taxon>Telluria group</taxon>
        <taxon>Massilia</taxon>
    </lineage>
</organism>
<evidence type="ECO:0000256" key="1">
    <source>
        <dbReference type="PROSITE-ProRule" id="PRU00339"/>
    </source>
</evidence>
<dbReference type="PROSITE" id="PS51257">
    <property type="entry name" value="PROKAR_LIPOPROTEIN"/>
    <property type="match status" value="1"/>
</dbReference>
<dbReference type="EMBL" id="CP024608">
    <property type="protein sequence ID" value="ATQ75132.1"/>
    <property type="molecule type" value="Genomic_DNA"/>
</dbReference>
<proteinExistence type="predicted"/>
<dbReference type="PROSITE" id="PS50005">
    <property type="entry name" value="TPR"/>
    <property type="match status" value="1"/>
</dbReference>
<dbReference type="SMART" id="SM00028">
    <property type="entry name" value="TPR"/>
    <property type="match status" value="2"/>
</dbReference>
<evidence type="ECO:0000313" key="3">
    <source>
        <dbReference type="EMBL" id="ATQ75132.1"/>
    </source>
</evidence>
<dbReference type="Gene3D" id="1.25.40.10">
    <property type="entry name" value="Tetratricopeptide repeat domain"/>
    <property type="match status" value="1"/>
</dbReference>
<dbReference type="AlphaFoldDB" id="A0A2D2DJI9"/>
<feature type="repeat" description="TPR" evidence="1">
    <location>
        <begin position="236"/>
        <end position="269"/>
    </location>
</feature>
<dbReference type="Pfam" id="PF13432">
    <property type="entry name" value="TPR_16"/>
    <property type="match status" value="1"/>
</dbReference>
<dbReference type="KEGG" id="mass:CR152_11835"/>
<dbReference type="Proteomes" id="UP000229897">
    <property type="component" value="Chromosome"/>
</dbReference>
<feature type="chain" id="PRO_5013871120" evidence="2">
    <location>
        <begin position="21"/>
        <end position="395"/>
    </location>
</feature>
<dbReference type="OrthoDB" id="5801251at2"/>
<name>A0A2D2DJI9_9BURK</name>
<dbReference type="InterPro" id="IPR052943">
    <property type="entry name" value="TMTC_O-mannosyl-trnsfr"/>
</dbReference>
<evidence type="ECO:0000256" key="2">
    <source>
        <dbReference type="SAM" id="SignalP"/>
    </source>
</evidence>
<gene>
    <name evidence="3" type="ORF">CR152_11835</name>
</gene>
<keyword evidence="2" id="KW-0732">Signal</keyword>
<dbReference type="RefSeq" id="WP_099875098.1">
    <property type="nucleotide sequence ID" value="NZ_CP024608.1"/>
</dbReference>
<dbReference type="InterPro" id="IPR019734">
    <property type="entry name" value="TPR_rpt"/>
</dbReference>
<protein>
    <submittedName>
        <fullName evidence="3">Uncharacterized protein</fullName>
    </submittedName>
</protein>
<evidence type="ECO:0000313" key="4">
    <source>
        <dbReference type="Proteomes" id="UP000229897"/>
    </source>
</evidence>
<dbReference type="PANTHER" id="PTHR44809">
    <property type="match status" value="1"/>
</dbReference>
<sequence>MKRLASLVICTLSLLGSGCAGLRVPAPLPLPAVFSDASFAPPPAPVGPEQLFVLSPAMRAYVESPEFATVMRRLGPERGLVEALYTKGELKLEYDASVTRNAAETFDARMGNCLSLVLMTAAFAKHLGLEVQYQDVMTEEVWSRNAGLYFASTHVNLSMGKRRTAQARGVAADERMLTIDFLPPEDSARYNTHTIEERMIEAMFMNNRAAEALAGTRLDEAYWWARAAVTHLPNFATPYNTLGVIYQRHGDNALAERAFKAALTLEPESTIAMHNLVPVLSKLGKAEESKALAARLAALEPTPPFHYFHLAMKAMQEARYGEARDLLHKEVRRAPFNHEFHFWLAIAHWRLGEGTAARDALALALDNSTTRAATERYSAKLAFLRSQIGNRQRTY</sequence>
<dbReference type="SUPFAM" id="SSF48452">
    <property type="entry name" value="TPR-like"/>
    <property type="match status" value="1"/>
</dbReference>
<dbReference type="InterPro" id="IPR011990">
    <property type="entry name" value="TPR-like_helical_dom_sf"/>
</dbReference>
<reference evidence="3" key="1">
    <citation type="submission" date="2017-10" db="EMBL/GenBank/DDBJ databases">
        <title>Massilia psychrophilum sp. nov., a novel purple-pigmented bacterium isolated from Tianshan glacier, Xinjiang Municipality, China.</title>
        <authorList>
            <person name="Wang H."/>
        </authorList>
    </citation>
    <scope>NUCLEOTIDE SEQUENCE [LARGE SCALE GENOMIC DNA]</scope>
    <source>
        <strain evidence="3">B2</strain>
    </source>
</reference>